<evidence type="ECO:0000313" key="3">
    <source>
        <dbReference type="EMBL" id="KAJ7605480.1"/>
    </source>
</evidence>
<evidence type="ECO:0000256" key="1">
    <source>
        <dbReference type="SAM" id="Phobius"/>
    </source>
</evidence>
<sequence>MRRHPPYVDSFRVWQDAAVQYWHDGPYKGSMANVSPRWYRSAMDSELLSNLQVDTYVKVGCLTLLVYDTLLHLDKEYRFVWKSRWSVIKCLYLWVRYSTYIDTVLAVQERLDFNRDAASCSRIMDFTTIFAGFGIGVAEIILMVRTYAMYERSKRLLCFFVVLWIAVGCVNIWAVLQWTGSFEVAPSPSVGAACYIGTSSNIGLVCYTSLVAGETVIVFLTLWKALHSSFLVGSTYQASKLVVSFYRDGILFYLAVLPFSIVNAVILFVQPPGLNIVADTPLRVMHTILACHLVTHVRSVADEEASGSNHTEPVHSLEFARRPETGQTLDSFV</sequence>
<dbReference type="Pfam" id="PF20151">
    <property type="entry name" value="DUF6533"/>
    <property type="match status" value="1"/>
</dbReference>
<feature type="transmembrane region" description="Helical" evidence="1">
    <location>
        <begin position="123"/>
        <end position="144"/>
    </location>
</feature>
<dbReference type="Proteomes" id="UP001221142">
    <property type="component" value="Unassembled WGS sequence"/>
</dbReference>
<dbReference type="InterPro" id="IPR045340">
    <property type="entry name" value="DUF6533"/>
</dbReference>
<feature type="domain" description="DUF6533" evidence="2">
    <location>
        <begin position="56"/>
        <end position="99"/>
    </location>
</feature>
<dbReference type="EMBL" id="JARKIF010000074">
    <property type="protein sequence ID" value="KAJ7605480.1"/>
    <property type="molecule type" value="Genomic_DNA"/>
</dbReference>
<feature type="transmembrane region" description="Helical" evidence="1">
    <location>
        <begin position="250"/>
        <end position="269"/>
    </location>
</feature>
<comment type="caution">
    <text evidence="3">The sequence shown here is derived from an EMBL/GenBank/DDBJ whole genome shotgun (WGS) entry which is preliminary data.</text>
</comment>
<protein>
    <recommendedName>
        <fullName evidence="2">DUF6533 domain-containing protein</fullName>
    </recommendedName>
</protein>
<proteinExistence type="predicted"/>
<keyword evidence="1" id="KW-0472">Membrane</keyword>
<name>A0AAD7F6P1_9AGAR</name>
<dbReference type="AlphaFoldDB" id="A0AAD7F6P1"/>
<reference evidence="3" key="1">
    <citation type="submission" date="2023-03" db="EMBL/GenBank/DDBJ databases">
        <title>Massive genome expansion in bonnet fungi (Mycena s.s.) driven by repeated elements and novel gene families across ecological guilds.</title>
        <authorList>
            <consortium name="Lawrence Berkeley National Laboratory"/>
            <person name="Harder C.B."/>
            <person name="Miyauchi S."/>
            <person name="Viragh M."/>
            <person name="Kuo A."/>
            <person name="Thoen E."/>
            <person name="Andreopoulos B."/>
            <person name="Lu D."/>
            <person name="Skrede I."/>
            <person name="Drula E."/>
            <person name="Henrissat B."/>
            <person name="Morin E."/>
            <person name="Kohler A."/>
            <person name="Barry K."/>
            <person name="LaButti K."/>
            <person name="Morin E."/>
            <person name="Salamov A."/>
            <person name="Lipzen A."/>
            <person name="Mereny Z."/>
            <person name="Hegedus B."/>
            <person name="Baldrian P."/>
            <person name="Stursova M."/>
            <person name="Weitz H."/>
            <person name="Taylor A."/>
            <person name="Grigoriev I.V."/>
            <person name="Nagy L.G."/>
            <person name="Martin F."/>
            <person name="Kauserud H."/>
        </authorList>
    </citation>
    <scope>NUCLEOTIDE SEQUENCE</scope>
    <source>
        <strain evidence="3">9284</strain>
    </source>
</reference>
<evidence type="ECO:0000259" key="2">
    <source>
        <dbReference type="Pfam" id="PF20151"/>
    </source>
</evidence>
<feature type="transmembrane region" description="Helical" evidence="1">
    <location>
        <begin position="156"/>
        <end position="176"/>
    </location>
</feature>
<keyword evidence="4" id="KW-1185">Reference proteome</keyword>
<organism evidence="3 4">
    <name type="scientific">Roridomyces roridus</name>
    <dbReference type="NCBI Taxonomy" id="1738132"/>
    <lineage>
        <taxon>Eukaryota</taxon>
        <taxon>Fungi</taxon>
        <taxon>Dikarya</taxon>
        <taxon>Basidiomycota</taxon>
        <taxon>Agaricomycotina</taxon>
        <taxon>Agaricomycetes</taxon>
        <taxon>Agaricomycetidae</taxon>
        <taxon>Agaricales</taxon>
        <taxon>Marasmiineae</taxon>
        <taxon>Mycenaceae</taxon>
        <taxon>Roridomyces</taxon>
    </lineage>
</organism>
<evidence type="ECO:0000313" key="4">
    <source>
        <dbReference type="Proteomes" id="UP001221142"/>
    </source>
</evidence>
<accession>A0AAD7F6P1</accession>
<gene>
    <name evidence="3" type="ORF">FB45DRAFT_953010</name>
</gene>
<keyword evidence="1" id="KW-0812">Transmembrane</keyword>
<keyword evidence="1" id="KW-1133">Transmembrane helix</keyword>